<evidence type="ECO:0000256" key="7">
    <source>
        <dbReference type="ARBA" id="ARBA00022679"/>
    </source>
</evidence>
<evidence type="ECO:0000256" key="6">
    <source>
        <dbReference type="ARBA" id="ARBA00022490"/>
    </source>
</evidence>
<feature type="repeat" description="ANK" evidence="19">
    <location>
        <begin position="195"/>
        <end position="220"/>
    </location>
</feature>
<dbReference type="SUPFAM" id="SSF48403">
    <property type="entry name" value="Ankyrin repeat"/>
    <property type="match status" value="1"/>
</dbReference>
<keyword evidence="8" id="KW-0677">Repeat</keyword>
<dbReference type="CDD" id="cd00078">
    <property type="entry name" value="HECTc"/>
    <property type="match status" value="1"/>
</dbReference>
<evidence type="ECO:0000256" key="12">
    <source>
        <dbReference type="ARBA" id="ARBA00023043"/>
    </source>
</evidence>
<evidence type="ECO:0000256" key="19">
    <source>
        <dbReference type="PROSITE-ProRule" id="PRU00023"/>
    </source>
</evidence>
<accession>A0A0D2WU29</accession>
<reference evidence="24" key="1">
    <citation type="submission" date="2011-02" db="EMBL/GenBank/DDBJ databases">
        <title>The Genome Sequence of Capsaspora owczarzaki ATCC 30864.</title>
        <authorList>
            <person name="Russ C."/>
            <person name="Cuomo C."/>
            <person name="Burger G."/>
            <person name="Gray M.W."/>
            <person name="Holland P.W.H."/>
            <person name="King N."/>
            <person name="Lang F.B.F."/>
            <person name="Roger A.J."/>
            <person name="Ruiz-Trillo I."/>
            <person name="Young S.K."/>
            <person name="Zeng Q."/>
            <person name="Gargeya S."/>
            <person name="Alvarado L."/>
            <person name="Berlin A."/>
            <person name="Chapman S.B."/>
            <person name="Chen Z."/>
            <person name="Freedman E."/>
            <person name="Gellesch M."/>
            <person name="Goldberg J."/>
            <person name="Griggs A."/>
            <person name="Gujja S."/>
            <person name="Heilman E."/>
            <person name="Heiman D."/>
            <person name="Howarth C."/>
            <person name="Mehta T."/>
            <person name="Neiman D."/>
            <person name="Pearson M."/>
            <person name="Roberts A."/>
            <person name="Saif S."/>
            <person name="Shea T."/>
            <person name="Shenoy N."/>
            <person name="Sisk P."/>
            <person name="Stolte C."/>
            <person name="Sykes S."/>
            <person name="White J."/>
            <person name="Yandava C."/>
            <person name="Haas B."/>
            <person name="Nusbaum C."/>
            <person name="Birren B."/>
        </authorList>
    </citation>
    <scope>NUCLEOTIDE SEQUENCE</scope>
    <source>
        <strain evidence="24">ATCC 30864</strain>
    </source>
</reference>
<dbReference type="Proteomes" id="UP000008743">
    <property type="component" value="Unassembled WGS sequence"/>
</dbReference>
<feature type="compositionally biased region" description="Low complexity" evidence="21">
    <location>
        <begin position="424"/>
        <end position="462"/>
    </location>
</feature>
<evidence type="ECO:0000256" key="13">
    <source>
        <dbReference type="ARBA" id="ARBA00023136"/>
    </source>
</evidence>
<dbReference type="Pfam" id="PF12796">
    <property type="entry name" value="Ank_2"/>
    <property type="match status" value="2"/>
</dbReference>
<evidence type="ECO:0000313" key="24">
    <source>
        <dbReference type="Proteomes" id="UP000008743"/>
    </source>
</evidence>
<dbReference type="GO" id="GO:0000209">
    <property type="term" value="P:protein polyubiquitination"/>
    <property type="evidence" value="ECO:0007669"/>
    <property type="project" value="TreeGrafter"/>
</dbReference>
<dbReference type="GO" id="GO:0032580">
    <property type="term" value="C:Golgi cisterna membrane"/>
    <property type="evidence" value="ECO:0007669"/>
    <property type="project" value="UniProtKB-SubCell"/>
</dbReference>
<evidence type="ECO:0000313" key="23">
    <source>
        <dbReference type="EMBL" id="KJE95313.1"/>
    </source>
</evidence>
<keyword evidence="10" id="KW-0256">Endoplasmic reticulum</keyword>
<evidence type="ECO:0000256" key="1">
    <source>
        <dbReference type="ARBA" id="ARBA00000885"/>
    </source>
</evidence>
<dbReference type="FunFam" id="3.90.1750.10:FF:000079">
    <property type="entry name" value="E3 ubiquitin-protein ligase"/>
    <property type="match status" value="1"/>
</dbReference>
<dbReference type="GO" id="GO:0006511">
    <property type="term" value="P:ubiquitin-dependent protein catabolic process"/>
    <property type="evidence" value="ECO:0007669"/>
    <property type="project" value="TreeGrafter"/>
</dbReference>
<dbReference type="Pfam" id="PF00632">
    <property type="entry name" value="HECT"/>
    <property type="match status" value="1"/>
</dbReference>
<dbReference type="Gene3D" id="3.90.1750.10">
    <property type="entry name" value="Hect, E3 ligase catalytic domains"/>
    <property type="match status" value="1"/>
</dbReference>
<dbReference type="Gene3D" id="3.30.2160.10">
    <property type="entry name" value="Hect, E3 ligase catalytic domain"/>
    <property type="match status" value="1"/>
</dbReference>
<keyword evidence="6" id="KW-0963">Cytoplasm</keyword>
<dbReference type="AlphaFoldDB" id="A0A0D2WU29"/>
<evidence type="ECO:0000256" key="21">
    <source>
        <dbReference type="SAM" id="MobiDB-lite"/>
    </source>
</evidence>
<evidence type="ECO:0000256" key="16">
    <source>
        <dbReference type="ARBA" id="ARBA00040370"/>
    </source>
</evidence>
<gene>
    <name evidence="23" type="ORF">CAOG_005774</name>
</gene>
<dbReference type="InterPro" id="IPR050409">
    <property type="entry name" value="E3_ubiq-protein_ligase"/>
</dbReference>
<dbReference type="Pfam" id="PF00023">
    <property type="entry name" value="Ank"/>
    <property type="match status" value="1"/>
</dbReference>
<dbReference type="EC" id="2.3.2.26" evidence="5"/>
<evidence type="ECO:0000256" key="9">
    <source>
        <dbReference type="ARBA" id="ARBA00022786"/>
    </source>
</evidence>
<dbReference type="eggNOG" id="KOG0939">
    <property type="taxonomic scope" value="Eukaryota"/>
</dbReference>
<dbReference type="SMART" id="SM00119">
    <property type="entry name" value="HECTc"/>
    <property type="match status" value="1"/>
</dbReference>
<dbReference type="Gene3D" id="1.25.40.20">
    <property type="entry name" value="Ankyrin repeat-containing domain"/>
    <property type="match status" value="2"/>
</dbReference>
<evidence type="ECO:0000259" key="22">
    <source>
        <dbReference type="PROSITE" id="PS50237"/>
    </source>
</evidence>
<dbReference type="PROSITE" id="PS50088">
    <property type="entry name" value="ANK_REPEAT"/>
    <property type="match status" value="4"/>
</dbReference>
<dbReference type="GO" id="GO:0061025">
    <property type="term" value="P:membrane fusion"/>
    <property type="evidence" value="ECO:0007669"/>
    <property type="project" value="TreeGrafter"/>
</dbReference>
<proteinExistence type="predicted"/>
<dbReference type="GO" id="GO:0061630">
    <property type="term" value="F:ubiquitin protein ligase activity"/>
    <property type="evidence" value="ECO:0007669"/>
    <property type="project" value="UniProtKB-EC"/>
</dbReference>
<dbReference type="RefSeq" id="XP_004346447.2">
    <property type="nucleotide sequence ID" value="XM_004346397.2"/>
</dbReference>
<feature type="region of interest" description="Disordered" evidence="21">
    <location>
        <begin position="580"/>
        <end position="649"/>
    </location>
</feature>
<dbReference type="InterPro" id="IPR036770">
    <property type="entry name" value="Ankyrin_rpt-contain_sf"/>
</dbReference>
<organism evidence="23 24">
    <name type="scientific">Capsaspora owczarzaki (strain ATCC 30864)</name>
    <dbReference type="NCBI Taxonomy" id="595528"/>
    <lineage>
        <taxon>Eukaryota</taxon>
        <taxon>Filasterea</taxon>
        <taxon>Capsaspora</taxon>
    </lineage>
</organism>
<evidence type="ECO:0000256" key="4">
    <source>
        <dbReference type="ARBA" id="ARBA00004906"/>
    </source>
</evidence>
<keyword evidence="14" id="KW-0131">Cell cycle</keyword>
<dbReference type="PhylomeDB" id="A0A0D2WU29"/>
<dbReference type="OrthoDB" id="8068875at2759"/>
<dbReference type="GO" id="GO:0007030">
    <property type="term" value="P:Golgi organization"/>
    <property type="evidence" value="ECO:0007669"/>
    <property type="project" value="TreeGrafter"/>
</dbReference>
<dbReference type="InterPro" id="IPR000569">
    <property type="entry name" value="HECT_dom"/>
</dbReference>
<feature type="compositionally biased region" description="Low complexity" evidence="21">
    <location>
        <begin position="469"/>
        <end position="488"/>
    </location>
</feature>
<dbReference type="FunFam" id="3.30.2160.10:FF:000001">
    <property type="entry name" value="E3 ubiquitin-protein ligase NEDD4-like"/>
    <property type="match status" value="1"/>
</dbReference>
<evidence type="ECO:0000256" key="17">
    <source>
        <dbReference type="ARBA" id="ARBA00041409"/>
    </source>
</evidence>
<feature type="compositionally biased region" description="Polar residues" evidence="21">
    <location>
        <begin position="401"/>
        <end position="414"/>
    </location>
</feature>
<dbReference type="SUPFAM" id="SSF56204">
    <property type="entry name" value="Hect, E3 ligase catalytic domain"/>
    <property type="match status" value="1"/>
</dbReference>
<dbReference type="PROSITE" id="PS50237">
    <property type="entry name" value="HECT"/>
    <property type="match status" value="1"/>
</dbReference>
<feature type="domain" description="HECT" evidence="22">
    <location>
        <begin position="778"/>
        <end position="1112"/>
    </location>
</feature>
<feature type="compositionally biased region" description="Basic and acidic residues" evidence="21">
    <location>
        <begin position="612"/>
        <end position="626"/>
    </location>
</feature>
<dbReference type="FunFam" id="3.30.2410.10:FF:000009">
    <property type="entry name" value="Probable E3 ubiquitin-protein ligase HECTD2"/>
    <property type="match status" value="1"/>
</dbReference>
<dbReference type="PANTHER" id="PTHR11254:SF363">
    <property type="entry name" value="E3 UBIQUITIN-PROTEIN LIGASE HACE1"/>
    <property type="match status" value="1"/>
</dbReference>
<evidence type="ECO:0000256" key="14">
    <source>
        <dbReference type="ARBA" id="ARBA00023306"/>
    </source>
</evidence>
<evidence type="ECO:0000256" key="20">
    <source>
        <dbReference type="PROSITE-ProRule" id="PRU00104"/>
    </source>
</evidence>
<evidence type="ECO:0000256" key="5">
    <source>
        <dbReference type="ARBA" id="ARBA00012485"/>
    </source>
</evidence>
<feature type="active site" description="Glycyl thioester intermediate" evidence="20">
    <location>
        <position position="1079"/>
    </location>
</feature>
<feature type="repeat" description="ANK" evidence="19">
    <location>
        <begin position="162"/>
        <end position="194"/>
    </location>
</feature>
<keyword evidence="7" id="KW-0808">Transferase</keyword>
<dbReference type="GO" id="GO:0000139">
    <property type="term" value="C:Golgi membrane"/>
    <property type="evidence" value="ECO:0007669"/>
    <property type="project" value="TreeGrafter"/>
</dbReference>
<keyword evidence="13" id="KW-0472">Membrane</keyword>
<keyword evidence="9 20" id="KW-0833">Ubl conjugation pathway</keyword>
<dbReference type="Gene3D" id="3.30.2410.10">
    <property type="entry name" value="Hect, E3 ligase catalytic domain"/>
    <property type="match status" value="1"/>
</dbReference>
<keyword evidence="12 19" id="KW-0040">ANK repeat</keyword>
<feature type="repeat" description="ANK" evidence="19">
    <location>
        <begin position="96"/>
        <end position="128"/>
    </location>
</feature>
<evidence type="ECO:0000256" key="2">
    <source>
        <dbReference type="ARBA" id="ARBA00004240"/>
    </source>
</evidence>
<dbReference type="SMART" id="SM00248">
    <property type="entry name" value="ANK"/>
    <property type="match status" value="6"/>
</dbReference>
<comment type="catalytic activity">
    <reaction evidence="1">
        <text>S-ubiquitinyl-[E2 ubiquitin-conjugating enzyme]-L-cysteine + [acceptor protein]-L-lysine = [E2 ubiquitin-conjugating enzyme]-L-cysteine + N(6)-ubiquitinyl-[acceptor protein]-L-lysine.</text>
        <dbReference type="EC" id="2.3.2.26"/>
    </reaction>
</comment>
<dbReference type="PROSITE" id="PS50297">
    <property type="entry name" value="ANK_REP_REGION"/>
    <property type="match status" value="3"/>
</dbReference>
<feature type="compositionally biased region" description="Low complexity" evidence="21">
    <location>
        <begin position="359"/>
        <end position="400"/>
    </location>
</feature>
<keyword evidence="11" id="KW-0333">Golgi apparatus</keyword>
<feature type="repeat" description="ANK" evidence="19">
    <location>
        <begin position="63"/>
        <end position="95"/>
    </location>
</feature>
<evidence type="ECO:0000256" key="15">
    <source>
        <dbReference type="ARBA" id="ARBA00037859"/>
    </source>
</evidence>
<comment type="subcellular location">
    <subcellularLocation>
        <location evidence="3">Cytoplasm</location>
    </subcellularLocation>
    <subcellularLocation>
        <location evidence="2">Endoplasmic reticulum</location>
    </subcellularLocation>
    <subcellularLocation>
        <location evidence="15">Golgi apparatus</location>
        <location evidence="15">Golgi stack membrane</location>
    </subcellularLocation>
</comment>
<feature type="compositionally biased region" description="Low complexity" evidence="21">
    <location>
        <begin position="627"/>
        <end position="645"/>
    </location>
</feature>
<dbReference type="STRING" id="595528.A0A0D2WU29"/>
<evidence type="ECO:0000256" key="3">
    <source>
        <dbReference type="ARBA" id="ARBA00004496"/>
    </source>
</evidence>
<dbReference type="GO" id="GO:0005783">
    <property type="term" value="C:endoplasmic reticulum"/>
    <property type="evidence" value="ECO:0007669"/>
    <property type="project" value="UniProtKB-SubCell"/>
</dbReference>
<dbReference type="GO" id="GO:0005634">
    <property type="term" value="C:nucleus"/>
    <property type="evidence" value="ECO:0007669"/>
    <property type="project" value="TreeGrafter"/>
</dbReference>
<evidence type="ECO:0000256" key="10">
    <source>
        <dbReference type="ARBA" id="ARBA00022824"/>
    </source>
</evidence>
<sequence>MDSIRRALSTFTLRGSPPPLVIPQDPDMVDEMVCAAIIANDTRQLAALADSPKFNVNLQFGRARRTFLHVAVGVSAVDCALLLLKRGADPNLGDAGGNTSLHLAARNGLKKVMKVLLEHKADLTAANSDGFTVTHWLASNGRLELMNYLLDLKVPMEVTDTQGQTPLHVAAMNGHREIVQLLLDAHVDVDKKDRNGRTASFFAARYGQTDCLRLLLTRGAVPVPDSAGVSPLHLTVRGGFRDCVHLLVKRDPSRCLDTVLQIVSQPGMEDDKALPVLKYVAEEGGGALRPMVMSKLAAFIANEGQQLLSLHSDVDAVSSNFIRMVKLFAELLHAFVSWPGIDQYIGIVGRDDDNPSPLPKSTSNSSFSTLSSPSATSGLSTSAGGASSSSSFAAGNPSSNTTSSLPRRNSNTSGLRFGFGHARTSSATSSNATTPSNNSSNNNEGSSSSNNNNNPMGSTSNSVLAPMLAVSTSSSSGTSPTAPGPVSSLAAPSTPTRNNEEQPIARSGSISIPSPSMVILGATDDASHSHGGAVLLESLWTALEEWLALLAQQTAGTSGTSPSVGLSVAPAVLVTPEPGIAPSSVATGPDSPATGTDAPAETDAPSALSSRAAEKRKSRLAEDTERSVPALALSTTSSSPPQSSTDHAPSDLMRLYADRLACIIHGFYLCCSRKSSALPPRFLQFVYRHCATLRRFVERNPIIIFKHFHFLLDHSLLMDRFIDVVRAQPFALRREWFFENLTSDSHVDDSMFLDESKVMVVERENLFQASCGALSKKSADELRNPFGIRFRGEAGVGAGVRREWFDSLSHEILDPNYALFVPSEDGCTFQPNPNSHINPDHLSYFRFAGRVIGMALFHRQLLDVYFTRSFYKHILGIPISYADVESIDQGYYKSLQWVLDNQIEGSELDLVFAIEVDNFGKVDLIELKPGGAHIAVTDENKAEYVQLATQLKMTCAIGPQICSFLDGFHEFVPASLVAIFNEYELELLISGSKEIDIADWEEHTAYNGFEKTDSVIKWFWEMVQQFPKDQRIMLLQFVTGSSRVPLGGFANLMGVSGKEAFTISKLDDSVERLPSASTCFNLLKMPAYSSAAMVVERFQMALAGGSKQFDFA</sequence>
<dbReference type="EMBL" id="KE346368">
    <property type="protein sequence ID" value="KJE95313.1"/>
    <property type="molecule type" value="Genomic_DNA"/>
</dbReference>
<comment type="pathway">
    <text evidence="4">Protein modification; protein ubiquitination.</text>
</comment>
<protein>
    <recommendedName>
        <fullName evidence="16">E3 ubiquitin-protein ligase HACE1</fullName>
        <ecNumber evidence="5">2.3.2.26</ecNumber>
    </recommendedName>
    <alternativeName>
        <fullName evidence="18">HECT domain and ankyrin repeat-containing E3 ubiquitin-protein ligase 1</fullName>
    </alternativeName>
    <alternativeName>
        <fullName evidence="17">HECT-type E3 ubiquitin transferase HACE1</fullName>
    </alternativeName>
</protein>
<dbReference type="InParanoid" id="A0A0D2WU29"/>
<dbReference type="eggNOG" id="KOG4177">
    <property type="taxonomic scope" value="Eukaryota"/>
</dbReference>
<evidence type="ECO:0000256" key="8">
    <source>
        <dbReference type="ARBA" id="ARBA00022737"/>
    </source>
</evidence>
<dbReference type="InterPro" id="IPR035983">
    <property type="entry name" value="Hect_E3_ubiquitin_ligase"/>
</dbReference>
<dbReference type="PANTHER" id="PTHR11254">
    <property type="entry name" value="HECT DOMAIN UBIQUITIN-PROTEIN LIGASE"/>
    <property type="match status" value="1"/>
</dbReference>
<keyword evidence="24" id="KW-1185">Reference proteome</keyword>
<name>A0A0D2WU29_CAPO3</name>
<evidence type="ECO:0000256" key="11">
    <source>
        <dbReference type="ARBA" id="ARBA00023034"/>
    </source>
</evidence>
<evidence type="ECO:0000256" key="18">
    <source>
        <dbReference type="ARBA" id="ARBA00042378"/>
    </source>
</evidence>
<feature type="region of interest" description="Disordered" evidence="21">
    <location>
        <begin position="355"/>
        <end position="513"/>
    </location>
</feature>
<dbReference type="InterPro" id="IPR002110">
    <property type="entry name" value="Ankyrin_rpt"/>
</dbReference>